<dbReference type="EMBL" id="AWWV01008954">
    <property type="protein sequence ID" value="OMO88664.1"/>
    <property type="molecule type" value="Genomic_DNA"/>
</dbReference>
<dbReference type="OrthoDB" id="1752047at2759"/>
<dbReference type="AlphaFoldDB" id="A0A1R3J1G1"/>
<dbReference type="Proteomes" id="UP000188268">
    <property type="component" value="Unassembled WGS sequence"/>
</dbReference>
<proteinExistence type="predicted"/>
<evidence type="ECO:0000313" key="2">
    <source>
        <dbReference type="EMBL" id="OMO88664.1"/>
    </source>
</evidence>
<reference evidence="2 3" key="1">
    <citation type="submission" date="2013-09" db="EMBL/GenBank/DDBJ databases">
        <title>Corchorus capsularis genome sequencing.</title>
        <authorList>
            <person name="Alam M."/>
            <person name="Haque M.S."/>
            <person name="Islam M.S."/>
            <person name="Emdad E.M."/>
            <person name="Islam M.M."/>
            <person name="Ahmed B."/>
            <person name="Halim A."/>
            <person name="Hossen Q.M.M."/>
            <person name="Hossain M.Z."/>
            <person name="Ahmed R."/>
            <person name="Khan M.M."/>
            <person name="Islam R."/>
            <person name="Rashid M.M."/>
            <person name="Khan S.A."/>
            <person name="Rahman M.S."/>
            <person name="Alam M."/>
        </authorList>
    </citation>
    <scope>NUCLEOTIDE SEQUENCE [LARGE SCALE GENOMIC DNA]</scope>
    <source>
        <strain evidence="3">cv. CVL-1</strain>
        <tissue evidence="2">Whole seedling</tissue>
    </source>
</reference>
<name>A0A1R3J1G1_COCAP</name>
<feature type="compositionally biased region" description="Basic and acidic residues" evidence="1">
    <location>
        <begin position="91"/>
        <end position="130"/>
    </location>
</feature>
<accession>A0A1R3J1G1</accession>
<evidence type="ECO:0000313" key="3">
    <source>
        <dbReference type="Proteomes" id="UP000188268"/>
    </source>
</evidence>
<comment type="caution">
    <text evidence="2">The sequence shown here is derived from an EMBL/GenBank/DDBJ whole genome shotgun (WGS) entry which is preliminary data.</text>
</comment>
<feature type="region of interest" description="Disordered" evidence="1">
    <location>
        <begin position="22"/>
        <end position="44"/>
    </location>
</feature>
<gene>
    <name evidence="2" type="ORF">CCACVL1_08278</name>
</gene>
<feature type="region of interest" description="Disordered" evidence="1">
    <location>
        <begin position="91"/>
        <end position="148"/>
    </location>
</feature>
<dbReference type="Gramene" id="OMO88664">
    <property type="protein sequence ID" value="OMO88664"/>
    <property type="gene ID" value="CCACVL1_08278"/>
</dbReference>
<keyword evidence="3" id="KW-1185">Reference proteome</keyword>
<evidence type="ECO:0000256" key="1">
    <source>
        <dbReference type="SAM" id="MobiDB-lite"/>
    </source>
</evidence>
<sequence length="309" mass="35534">MVKVYYVEHDTIATLSHLTRSSQAELSRRSTFASRNPRASTRGPRNTRTIAEALHLDMSPHTCEDRKIVEERGKRIVALESIHRKKNCRNRDLPHERCTPRKTNEEMDRESAIGNDRRNERIAISDKSHTQGDGFDTGPSTDDSDSYYVPTNLVRSKKGAHGRAPLGEECLDRLMEQMRKEMDKRLDKESGDDEYLGLAERKSSLFSFVVLQEDVPLNLKIPKITYNGSTDPREHLSHYKETMQLQIVGDAILCRVFPAATWFYRLNTDSIVSHGFLSISHSRIRTRKTINHLTLIEQRPNEILKSFTN</sequence>
<protein>
    <submittedName>
        <fullName evidence="2">Uncharacterized protein</fullName>
    </submittedName>
</protein>
<organism evidence="2 3">
    <name type="scientific">Corchorus capsularis</name>
    <name type="common">Jute</name>
    <dbReference type="NCBI Taxonomy" id="210143"/>
    <lineage>
        <taxon>Eukaryota</taxon>
        <taxon>Viridiplantae</taxon>
        <taxon>Streptophyta</taxon>
        <taxon>Embryophyta</taxon>
        <taxon>Tracheophyta</taxon>
        <taxon>Spermatophyta</taxon>
        <taxon>Magnoliopsida</taxon>
        <taxon>eudicotyledons</taxon>
        <taxon>Gunneridae</taxon>
        <taxon>Pentapetalae</taxon>
        <taxon>rosids</taxon>
        <taxon>malvids</taxon>
        <taxon>Malvales</taxon>
        <taxon>Malvaceae</taxon>
        <taxon>Grewioideae</taxon>
        <taxon>Apeibeae</taxon>
        <taxon>Corchorus</taxon>
    </lineage>
</organism>